<dbReference type="Proteomes" id="UP000324269">
    <property type="component" value="Unassembled WGS sequence"/>
</dbReference>
<dbReference type="UniPathway" id="UPA00029">
    <property type="reaction ID" value="UER00560"/>
</dbReference>
<protein>
    <recommendedName>
        <fullName evidence="11">Glycosyl-4,4'-diaponeurosporenoate acyltransferase</fullName>
    </recommendedName>
</protein>
<dbReference type="GO" id="GO:0005886">
    <property type="term" value="C:plasma membrane"/>
    <property type="evidence" value="ECO:0007669"/>
    <property type="project" value="UniProtKB-SubCell"/>
</dbReference>
<keyword evidence="6 14" id="KW-1133">Transmembrane helix</keyword>
<evidence type="ECO:0000256" key="2">
    <source>
        <dbReference type="ARBA" id="ARBA00022475"/>
    </source>
</evidence>
<feature type="transmembrane region" description="Helical" evidence="14">
    <location>
        <begin position="7"/>
        <end position="25"/>
    </location>
</feature>
<evidence type="ECO:0000256" key="9">
    <source>
        <dbReference type="ARBA" id="ARBA00023588"/>
    </source>
</evidence>
<evidence type="ECO:0000256" key="8">
    <source>
        <dbReference type="ARBA" id="ARBA00023315"/>
    </source>
</evidence>
<dbReference type="EMBL" id="VTEZ01000004">
    <property type="protein sequence ID" value="TYS84408.1"/>
    <property type="molecule type" value="Genomic_DNA"/>
</dbReference>
<proteinExistence type="inferred from homology"/>
<reference evidence="15 16" key="1">
    <citation type="submission" date="2019-08" db="EMBL/GenBank/DDBJ databases">
        <title>Bacillus genomes from the desert of Cuatro Cienegas, Coahuila.</title>
        <authorList>
            <person name="Olmedo-Alvarez G."/>
        </authorList>
    </citation>
    <scope>NUCLEOTIDE SEQUENCE [LARGE SCALE GENOMIC DNA]</scope>
    <source>
        <strain evidence="15 16">CH87b_3T</strain>
    </source>
</reference>
<keyword evidence="2" id="KW-1003">Cell membrane</keyword>
<organism evidence="15 16">
    <name type="scientific">Rossellomorea aquimaris</name>
    <dbReference type="NCBI Taxonomy" id="189382"/>
    <lineage>
        <taxon>Bacteria</taxon>
        <taxon>Bacillati</taxon>
        <taxon>Bacillota</taxon>
        <taxon>Bacilli</taxon>
        <taxon>Bacillales</taxon>
        <taxon>Bacillaceae</taxon>
        <taxon>Rossellomorea</taxon>
    </lineage>
</organism>
<evidence type="ECO:0000256" key="3">
    <source>
        <dbReference type="ARBA" id="ARBA00022679"/>
    </source>
</evidence>
<sequence>MIILLNIFAWVSIHFVISFLTSRLTNKRLQRLSPLFHPLEMEAGGGIFEFLKIKKWKEYIPDAGRWFRGGVNKNEIGLTSHQGRITFLYELTRAELSHWLQMIPAPFFFILNNGVESWIMFLYGILFNLPLILVQRYNRMRIVKIIAQYSPSKSRPSRNLSPHISNHFTNSE</sequence>
<comment type="pathway">
    <text evidence="9">Carotenoid biosynthesis; staphyloxanthin biosynthesis; staphyloxanthin from farnesyl diphosphate: step 5/5.</text>
</comment>
<dbReference type="RefSeq" id="WP_148968845.1">
    <property type="nucleotide sequence ID" value="NZ_JBNIKW010000003.1"/>
</dbReference>
<comment type="similarity">
    <text evidence="10">Belongs to the acyltransferase CrtO family.</text>
</comment>
<feature type="region of interest" description="Disordered" evidence="13">
    <location>
        <begin position="152"/>
        <end position="172"/>
    </location>
</feature>
<dbReference type="OrthoDB" id="3783432at2"/>
<evidence type="ECO:0000256" key="10">
    <source>
        <dbReference type="ARBA" id="ARBA00023603"/>
    </source>
</evidence>
<evidence type="ECO:0000256" key="7">
    <source>
        <dbReference type="ARBA" id="ARBA00023136"/>
    </source>
</evidence>
<evidence type="ECO:0000313" key="16">
    <source>
        <dbReference type="Proteomes" id="UP000324269"/>
    </source>
</evidence>
<dbReference type="Pfam" id="PF18927">
    <property type="entry name" value="CrtO"/>
    <property type="match status" value="1"/>
</dbReference>
<accession>A0A5D4UBE5</accession>
<feature type="transmembrane region" description="Helical" evidence="14">
    <location>
        <begin position="117"/>
        <end position="134"/>
    </location>
</feature>
<evidence type="ECO:0000256" key="12">
    <source>
        <dbReference type="ARBA" id="ARBA00025324"/>
    </source>
</evidence>
<keyword evidence="4 14" id="KW-0812">Transmembrane</keyword>
<keyword evidence="3" id="KW-0808">Transferase</keyword>
<gene>
    <name evidence="15" type="ORF">FZC85_13565</name>
</gene>
<keyword evidence="7 14" id="KW-0472">Membrane</keyword>
<dbReference type="GO" id="GO:0016746">
    <property type="term" value="F:acyltransferase activity"/>
    <property type="evidence" value="ECO:0007669"/>
    <property type="project" value="UniProtKB-KW"/>
</dbReference>
<comment type="function">
    <text evidence="12">Catalyzes the acylation of glycosyl-4,4'-diaponeurosporenoate, i.e. the esterification of glucose at the C6'' position with the carboxyl group of the C(15) fatty acid 12-methyltetradecanoic acid, to yield staphyloxanthin. This is the last step in the biosynthesis of this orange pigment, present in most staphylococci strains.</text>
</comment>
<dbReference type="InterPro" id="IPR044021">
    <property type="entry name" value="CrtO"/>
</dbReference>
<keyword evidence="5" id="KW-0732">Signal</keyword>
<evidence type="ECO:0000256" key="1">
    <source>
        <dbReference type="ARBA" id="ARBA00004162"/>
    </source>
</evidence>
<evidence type="ECO:0000256" key="13">
    <source>
        <dbReference type="SAM" id="MobiDB-lite"/>
    </source>
</evidence>
<comment type="caution">
    <text evidence="15">The sequence shown here is derived from an EMBL/GenBank/DDBJ whole genome shotgun (WGS) entry which is preliminary data.</text>
</comment>
<evidence type="ECO:0000256" key="4">
    <source>
        <dbReference type="ARBA" id="ARBA00022692"/>
    </source>
</evidence>
<name>A0A5D4UBE5_9BACI</name>
<evidence type="ECO:0000256" key="11">
    <source>
        <dbReference type="ARBA" id="ARBA00023667"/>
    </source>
</evidence>
<evidence type="ECO:0000256" key="14">
    <source>
        <dbReference type="SAM" id="Phobius"/>
    </source>
</evidence>
<evidence type="ECO:0000256" key="5">
    <source>
        <dbReference type="ARBA" id="ARBA00022729"/>
    </source>
</evidence>
<comment type="subcellular location">
    <subcellularLocation>
        <location evidence="1">Cell membrane</location>
        <topology evidence="1">Single-pass membrane protein</topology>
    </subcellularLocation>
</comment>
<keyword evidence="8" id="KW-0012">Acyltransferase</keyword>
<evidence type="ECO:0000256" key="6">
    <source>
        <dbReference type="ARBA" id="ARBA00022989"/>
    </source>
</evidence>
<dbReference type="AlphaFoldDB" id="A0A5D4UBE5"/>
<evidence type="ECO:0000313" key="15">
    <source>
        <dbReference type="EMBL" id="TYS84408.1"/>
    </source>
</evidence>